<evidence type="ECO:0000313" key="20">
    <source>
        <dbReference type="Proteomes" id="UP001200537"/>
    </source>
</evidence>
<evidence type="ECO:0000313" key="19">
    <source>
        <dbReference type="EMBL" id="MCG4618222.1"/>
    </source>
</evidence>
<feature type="binding site" evidence="16">
    <location>
        <begin position="266"/>
        <end position="271"/>
    </location>
    <ligand>
        <name>substrate</name>
    </ligand>
</feature>
<reference evidence="19" key="1">
    <citation type="submission" date="2022-01" db="EMBL/GenBank/DDBJ databases">
        <title>Collection of gut derived symbiotic bacterial strains cultured from healthy donors.</title>
        <authorList>
            <person name="Lin H."/>
            <person name="Kohout C."/>
            <person name="Waligurski E."/>
            <person name="Pamer E.G."/>
        </authorList>
    </citation>
    <scope>NUCLEOTIDE SEQUENCE</scope>
    <source>
        <strain evidence="19">DFI.7.46</strain>
    </source>
</reference>
<dbReference type="InterPro" id="IPR017853">
    <property type="entry name" value="GH"/>
</dbReference>
<dbReference type="GO" id="GO:0033942">
    <property type="term" value="F:4-alpha-D-(1-&gt;4)-alpha-D-glucanotrehalose trehalohydrolase activity"/>
    <property type="evidence" value="ECO:0007669"/>
    <property type="project" value="UniProtKB-EC"/>
</dbReference>
<comment type="catalytic activity">
    <reaction evidence="12 14">
        <text>hydrolysis of (1-&gt;4)-alpha-D-glucosidic linkage in 4-alpha-D-[(1-&gt;4)-alpha-D-glucanosyl]n trehalose to yield trehalose and (1-&gt;4)-alpha-D-glucan.</text>
        <dbReference type="EC" id="3.2.1.141"/>
    </reaction>
</comment>
<dbReference type="EMBL" id="JAKNHJ010000013">
    <property type="protein sequence ID" value="MCG4618222.1"/>
    <property type="molecule type" value="Genomic_DNA"/>
</dbReference>
<dbReference type="InterPro" id="IPR006047">
    <property type="entry name" value="GH13_cat_dom"/>
</dbReference>
<dbReference type="AlphaFoldDB" id="A0AAJ1BCC1"/>
<protein>
    <recommendedName>
        <fullName evidence="5 13">Malto-oligosyltrehalose trehalohydrolase</fullName>
        <shortName evidence="14">MTHase</shortName>
        <ecNumber evidence="4 13">3.2.1.141</ecNumber>
    </recommendedName>
    <alternativeName>
        <fullName evidence="11 14">4-alpha-D-((1-&gt;4)-alpha-D-glucano)trehalose trehalohydrolase</fullName>
    </alternativeName>
    <alternativeName>
        <fullName evidence="10 14">Maltooligosyl trehalose trehalohydrolase</fullName>
    </alternativeName>
</protein>
<dbReference type="InterPro" id="IPR044901">
    <property type="entry name" value="Trehalose_TreZ_E-set_sf"/>
</dbReference>
<feature type="active site" description="Proton donor" evidence="15">
    <location>
        <position position="305"/>
    </location>
</feature>
<keyword evidence="7 14" id="KW-0378">Hydrolase</keyword>
<dbReference type="Gene3D" id="2.60.40.10">
    <property type="entry name" value="Immunoglobulins"/>
    <property type="match status" value="1"/>
</dbReference>
<feature type="binding site" evidence="16">
    <location>
        <begin position="330"/>
        <end position="334"/>
    </location>
    <ligand>
        <name>substrate</name>
    </ligand>
</feature>
<dbReference type="PANTHER" id="PTHR43651">
    <property type="entry name" value="1,4-ALPHA-GLUCAN-BRANCHING ENZYME"/>
    <property type="match status" value="1"/>
</dbReference>
<dbReference type="InterPro" id="IPR013783">
    <property type="entry name" value="Ig-like_fold"/>
</dbReference>
<evidence type="ECO:0000256" key="6">
    <source>
        <dbReference type="ARBA" id="ARBA00022490"/>
    </source>
</evidence>
<evidence type="ECO:0000256" key="3">
    <source>
        <dbReference type="ARBA" id="ARBA00008061"/>
    </source>
</evidence>
<dbReference type="SUPFAM" id="SSF81296">
    <property type="entry name" value="E set domains"/>
    <property type="match status" value="1"/>
</dbReference>
<evidence type="ECO:0000256" key="13">
    <source>
        <dbReference type="NCBIfam" id="TIGR02402"/>
    </source>
</evidence>
<sequence>MDLTPSDLDFEGLPPWELKPGCGRVPLWAPDKKQINLLVGSPERPRKTPMVQYGSWWLAPRPLPNGTTYAFEVDGKGPFPDPRARRYVPGSELWVQTADISAIQHSSSWQPDGKLLGKVWYELHIGTFTAQGTLRAAIEKLPYLADLGVEVIELMPIAVFPGQRGWGYDGVGLYALFNPYGTPEDLVAFIDEAHNLGIAVAQDLVLNHLGSSGNYLSQFAPYFSSRHETPWGDGYNLDGSDSGPVRDFLIGAAVALLADYGFDGLRLDAVHEIQDDSKLHLLAELSQEVHNLSEELDRPLTLVAESDLNDARMVTAVDEGGYGMDGQWDDDIHHGIHVAFTKETQGYYEDFADPAALSKIYSQVFYHNGTYSSFRGKNWGAPVPEDMERNRFFGFASNHDQVGNRALGDRPSEKLSPGLLAGQAALILASPFTPMLFQGEEWGSRSRFQFFTDYADEGIGKAVDEGRKREFASHDWEKIYDGEVEVPSPQALSTFLNSKLLWQELSEVEHKKMLAWYRHLIALRREGVFADFISLQRQQQLLVLKTKQAQVIVNLHHSCADIIDLLAQLPQGDYISFTNGKLENPPAEILGEDTLLIVG</sequence>
<feature type="binding site" evidence="16">
    <location>
        <begin position="399"/>
        <end position="404"/>
    </location>
    <ligand>
        <name>substrate</name>
    </ligand>
</feature>
<dbReference type="PIRSF" id="PIRSF006337">
    <property type="entry name" value="Trehalose_TreZ"/>
    <property type="match status" value="1"/>
</dbReference>
<evidence type="ECO:0000256" key="1">
    <source>
        <dbReference type="ARBA" id="ARBA00004496"/>
    </source>
</evidence>
<evidence type="ECO:0000256" key="7">
    <source>
        <dbReference type="ARBA" id="ARBA00022801"/>
    </source>
</evidence>
<gene>
    <name evidence="19" type="primary">treZ</name>
    <name evidence="19" type="ORF">L0M99_06915</name>
</gene>
<dbReference type="PANTHER" id="PTHR43651:SF11">
    <property type="entry name" value="MALTO-OLIGOSYLTREHALOSE TREHALOHYDROLASE"/>
    <property type="match status" value="1"/>
</dbReference>
<dbReference type="EC" id="3.2.1.141" evidence="4 13"/>
<dbReference type="SUPFAM" id="SSF51445">
    <property type="entry name" value="(Trans)glycosidases"/>
    <property type="match status" value="1"/>
</dbReference>
<dbReference type="InterPro" id="IPR012768">
    <property type="entry name" value="Trehalose_TreZ"/>
</dbReference>
<dbReference type="GO" id="GO:0005992">
    <property type="term" value="P:trehalose biosynthetic process"/>
    <property type="evidence" value="ECO:0007669"/>
    <property type="project" value="UniProtKB-UniRule"/>
</dbReference>
<keyword evidence="9 14" id="KW-0326">Glycosidase</keyword>
<dbReference type="Pfam" id="PF00128">
    <property type="entry name" value="Alpha-amylase"/>
    <property type="match status" value="1"/>
</dbReference>
<evidence type="ECO:0000256" key="9">
    <source>
        <dbReference type="ARBA" id="ARBA00023295"/>
    </source>
</evidence>
<evidence type="ECO:0000259" key="18">
    <source>
        <dbReference type="SMART" id="SM00642"/>
    </source>
</evidence>
<comment type="caution">
    <text evidence="19">The sequence shown here is derived from an EMBL/GenBank/DDBJ whole genome shotgun (WGS) entry which is preliminary data.</text>
</comment>
<dbReference type="CDD" id="cd11325">
    <property type="entry name" value="AmyAc_GTHase"/>
    <property type="match status" value="1"/>
</dbReference>
<evidence type="ECO:0000256" key="10">
    <source>
        <dbReference type="ARBA" id="ARBA00032057"/>
    </source>
</evidence>
<evidence type="ECO:0000256" key="2">
    <source>
        <dbReference type="ARBA" id="ARBA00005199"/>
    </source>
</evidence>
<comment type="similarity">
    <text evidence="3 14">Belongs to the glycosyl hydrolase 13 family.</text>
</comment>
<dbReference type="Gene3D" id="3.20.20.80">
    <property type="entry name" value="Glycosidases"/>
    <property type="match status" value="1"/>
</dbReference>
<feature type="active site" description="Nucleophile" evidence="15">
    <location>
        <position position="268"/>
    </location>
</feature>
<comment type="subcellular location">
    <subcellularLocation>
        <location evidence="1 15">Cytoplasm</location>
    </subcellularLocation>
</comment>
<accession>A0AAJ1BCC1</accession>
<keyword evidence="6" id="KW-0963">Cytoplasm</keyword>
<evidence type="ECO:0000256" key="17">
    <source>
        <dbReference type="PIRSR" id="PIRSR006337-3"/>
    </source>
</evidence>
<dbReference type="Proteomes" id="UP001200537">
    <property type="component" value="Unassembled WGS sequence"/>
</dbReference>
<evidence type="ECO:0000256" key="8">
    <source>
        <dbReference type="ARBA" id="ARBA00023277"/>
    </source>
</evidence>
<evidence type="ECO:0000256" key="12">
    <source>
        <dbReference type="ARBA" id="ARBA00034013"/>
    </source>
</evidence>
<keyword evidence="8" id="KW-0119">Carbohydrate metabolism</keyword>
<evidence type="ECO:0000256" key="15">
    <source>
        <dbReference type="PIRSR" id="PIRSR006337-1"/>
    </source>
</evidence>
<dbReference type="SMART" id="SM00642">
    <property type="entry name" value="Aamy"/>
    <property type="match status" value="1"/>
</dbReference>
<evidence type="ECO:0000256" key="4">
    <source>
        <dbReference type="ARBA" id="ARBA00012268"/>
    </source>
</evidence>
<dbReference type="RefSeq" id="WP_238128171.1">
    <property type="nucleotide sequence ID" value="NZ_JAKNHJ010000013.1"/>
</dbReference>
<evidence type="ECO:0000256" key="5">
    <source>
        <dbReference type="ARBA" id="ARBA00015938"/>
    </source>
</evidence>
<dbReference type="Gene3D" id="1.10.10.760">
    <property type="entry name" value="E-set domains of sugar-utilizing enzymes"/>
    <property type="match status" value="1"/>
</dbReference>
<proteinExistence type="inferred from homology"/>
<comment type="pathway">
    <text evidence="2 14">Glycan biosynthesis; trehalose biosynthesis.</text>
</comment>
<feature type="domain" description="Glycosyl hydrolase family 13 catalytic" evidence="18">
    <location>
        <begin position="122"/>
        <end position="467"/>
    </location>
</feature>
<feature type="site" description="Transition state stabilizer" evidence="17">
    <location>
        <position position="400"/>
    </location>
</feature>
<evidence type="ECO:0000256" key="11">
    <source>
        <dbReference type="ARBA" id="ARBA00033284"/>
    </source>
</evidence>
<name>A0AAJ1BCC1_9ACTO</name>
<dbReference type="GO" id="GO:0005737">
    <property type="term" value="C:cytoplasm"/>
    <property type="evidence" value="ECO:0007669"/>
    <property type="project" value="UniProtKB-SubCell"/>
</dbReference>
<evidence type="ECO:0000256" key="16">
    <source>
        <dbReference type="PIRSR" id="PIRSR006337-2"/>
    </source>
</evidence>
<organism evidence="19 20">
    <name type="scientific">Varibaculum cambriense</name>
    <dbReference type="NCBI Taxonomy" id="184870"/>
    <lineage>
        <taxon>Bacteria</taxon>
        <taxon>Bacillati</taxon>
        <taxon>Actinomycetota</taxon>
        <taxon>Actinomycetes</taxon>
        <taxon>Actinomycetales</taxon>
        <taxon>Actinomycetaceae</taxon>
        <taxon>Varibaculum</taxon>
    </lineage>
</organism>
<dbReference type="InterPro" id="IPR014756">
    <property type="entry name" value="Ig_E-set"/>
</dbReference>
<evidence type="ECO:0000256" key="14">
    <source>
        <dbReference type="PIRNR" id="PIRNR006337"/>
    </source>
</evidence>
<dbReference type="NCBIfam" id="TIGR02402">
    <property type="entry name" value="trehalose_TreZ"/>
    <property type="match status" value="1"/>
</dbReference>